<sequence>MDYKNTVAKQITNSISGISRQISVNDMLDLEEGQIITLENAESWTNEGSFSIETVRAVDYVFTAINEVPVHEVDYNNAKEVEELSAEEVEREVLVPAGTKFEITDVGIDLDLEELGYIPVEVKYIAD</sequence>
<evidence type="ECO:0000313" key="1">
    <source>
        <dbReference type="EMBL" id="KRM79403.1"/>
    </source>
</evidence>
<dbReference type="EMBL" id="AYYK01000004">
    <property type="protein sequence ID" value="KRM79403.1"/>
    <property type="molecule type" value="Genomic_DNA"/>
</dbReference>
<dbReference type="SUPFAM" id="SSF56399">
    <property type="entry name" value="ADP-ribosylation"/>
    <property type="match status" value="1"/>
</dbReference>
<accession>A0A0R2BT53</accession>
<evidence type="ECO:0000313" key="2">
    <source>
        <dbReference type="Proteomes" id="UP000051813"/>
    </source>
</evidence>
<keyword evidence="2" id="KW-1185">Reference proteome</keyword>
<dbReference type="AlphaFoldDB" id="A0A0R2BT53"/>
<protein>
    <submittedName>
        <fullName evidence="1">Uncharacterized protein</fullName>
    </submittedName>
</protein>
<reference evidence="1 2" key="1">
    <citation type="journal article" date="2015" name="Genome Announc.">
        <title>Expanding the biotechnology potential of lactobacilli through comparative genomics of 213 strains and associated genera.</title>
        <authorList>
            <person name="Sun Z."/>
            <person name="Harris H.M."/>
            <person name="McCann A."/>
            <person name="Guo C."/>
            <person name="Argimon S."/>
            <person name="Zhang W."/>
            <person name="Yang X."/>
            <person name="Jeffery I.B."/>
            <person name="Cooney J.C."/>
            <person name="Kagawa T.F."/>
            <person name="Liu W."/>
            <person name="Song Y."/>
            <person name="Salvetti E."/>
            <person name="Wrobel A."/>
            <person name="Rasinkangas P."/>
            <person name="Parkhill J."/>
            <person name="Rea M.C."/>
            <person name="O'Sullivan O."/>
            <person name="Ritari J."/>
            <person name="Douillard F.P."/>
            <person name="Paul Ross R."/>
            <person name="Yang R."/>
            <person name="Briner A.E."/>
            <person name="Felis G.E."/>
            <person name="de Vos W.M."/>
            <person name="Barrangou R."/>
            <person name="Klaenhammer T.R."/>
            <person name="Caufield P.W."/>
            <person name="Cui Y."/>
            <person name="Zhang H."/>
            <person name="O'Toole P.W."/>
        </authorList>
    </citation>
    <scope>NUCLEOTIDE SEQUENCE [LARGE SCALE GENOMIC DNA]</scope>
    <source>
        <strain evidence="1 2">DSM 20335</strain>
    </source>
</reference>
<proteinExistence type="predicted"/>
<dbReference type="OrthoDB" id="9922848at2"/>
<dbReference type="PATRIC" id="fig|1423738.3.peg.1595"/>
<dbReference type="RefSeq" id="WP_057755620.1">
    <property type="nucleotide sequence ID" value="NZ_AYYK01000004.1"/>
</dbReference>
<dbReference type="STRING" id="1423738.FC84_GL001578"/>
<dbReference type="Proteomes" id="UP000051813">
    <property type="component" value="Unassembled WGS sequence"/>
</dbReference>
<dbReference type="Gene3D" id="3.90.176.10">
    <property type="entry name" value="Toxin ADP-ribosyltransferase, Chain A, domain 1"/>
    <property type="match status" value="1"/>
</dbReference>
<comment type="caution">
    <text evidence="1">The sequence shown here is derived from an EMBL/GenBank/DDBJ whole genome shotgun (WGS) entry which is preliminary data.</text>
</comment>
<name>A0A0R2BT53_9LACO</name>
<organism evidence="1 2">
    <name type="scientific">Lapidilactobacillus dextrinicus DSM 20335</name>
    <dbReference type="NCBI Taxonomy" id="1423738"/>
    <lineage>
        <taxon>Bacteria</taxon>
        <taxon>Bacillati</taxon>
        <taxon>Bacillota</taxon>
        <taxon>Bacilli</taxon>
        <taxon>Lactobacillales</taxon>
        <taxon>Lactobacillaceae</taxon>
        <taxon>Lapidilactobacillus</taxon>
    </lineage>
</organism>
<gene>
    <name evidence="1" type="ORF">FC84_GL001578</name>
</gene>